<evidence type="ECO:0000313" key="2">
    <source>
        <dbReference type="Proteomes" id="UP000054051"/>
    </source>
</evidence>
<organism evidence="1 2">
    <name type="scientific">Candidatus Glomeribacter gigasporarum BEG34</name>
    <dbReference type="NCBI Taxonomy" id="1070319"/>
    <lineage>
        <taxon>Bacteria</taxon>
        <taxon>Pseudomonadati</taxon>
        <taxon>Pseudomonadota</taxon>
        <taxon>Betaproteobacteria</taxon>
        <taxon>Burkholderiales</taxon>
        <taxon>Burkholderiaceae</taxon>
        <taxon>Candidatus Glomeribacter</taxon>
    </lineage>
</organism>
<dbReference type="eggNOG" id="COG3514">
    <property type="taxonomic scope" value="Bacteria"/>
</dbReference>
<evidence type="ECO:0008006" key="3">
    <source>
        <dbReference type="Google" id="ProtNLM"/>
    </source>
</evidence>
<comment type="caution">
    <text evidence="1">The sequence shown here is derived from an EMBL/GenBank/DDBJ whole genome shotgun (WGS) entry which is preliminary data.</text>
</comment>
<name>G2J7A8_9BURK</name>
<keyword evidence="2" id="KW-1185">Reference proteome</keyword>
<dbReference type="EMBL" id="CAFB01000011">
    <property type="protein sequence ID" value="CCD28648.1"/>
    <property type="molecule type" value="Genomic_DNA"/>
</dbReference>
<proteinExistence type="predicted"/>
<accession>G2J7A8</accession>
<dbReference type="Pfam" id="PF14384">
    <property type="entry name" value="BrnA_antitoxin"/>
    <property type="match status" value="1"/>
</dbReference>
<sequence length="110" mass="12069">MTLEEMRAACARGESKTDWARVRAAIARGEEPAEDEDAPDASAEMRAHLNTLKRKRGRPPVSGEPRIAIAFRCDPYVLAAFRASGPGWQTRMNAALADWLKGHTPAELPV</sequence>
<dbReference type="InterPro" id="IPR025528">
    <property type="entry name" value="BrnA_antitoxin"/>
</dbReference>
<evidence type="ECO:0000313" key="1">
    <source>
        <dbReference type="EMBL" id="CCD28648.1"/>
    </source>
</evidence>
<protein>
    <recommendedName>
        <fullName evidence="3">BrnA antitoxin of type II toxin-antitoxin system</fullName>
    </recommendedName>
</protein>
<reference evidence="1 2" key="1">
    <citation type="submission" date="2011-08" db="EMBL/GenBank/DDBJ databases">
        <title>The genome of the obligate endobacterium of an arbuscular mycorrhizal fungus reveals an interphylum network of nutritional interactions.</title>
        <authorList>
            <person name="Ghignone S."/>
            <person name="Salvioli A."/>
            <person name="Anca I."/>
            <person name="Lumini E."/>
            <person name="Ortu G."/>
            <person name="Petiti L."/>
            <person name="Cruveiller S."/>
            <person name="Bianciotto V."/>
            <person name="Piffanelli P."/>
            <person name="Lanfranco L."/>
            <person name="Bonfante P."/>
        </authorList>
    </citation>
    <scope>NUCLEOTIDE SEQUENCE [LARGE SCALE GENOMIC DNA]</scope>
    <source>
        <strain evidence="1 2">BEG34</strain>
    </source>
</reference>
<dbReference type="STRING" id="1070319.CAGGBEG34_100041"/>
<dbReference type="Proteomes" id="UP000054051">
    <property type="component" value="Unassembled WGS sequence"/>
</dbReference>
<gene>
    <name evidence="1" type="ORF">CAGGBEG34_100041</name>
</gene>
<dbReference type="AlphaFoldDB" id="G2J7A8"/>